<dbReference type="InterPro" id="IPR038709">
    <property type="entry name" value="RpoN_core-bd_sf"/>
</dbReference>
<dbReference type="NCBIfam" id="TIGR02395">
    <property type="entry name" value="rpoN_sigma"/>
    <property type="match status" value="1"/>
</dbReference>
<gene>
    <name evidence="13" type="primary">rpoN</name>
    <name evidence="13" type="ORF">NOG11_10540</name>
</gene>
<keyword evidence="8 9" id="KW-0804">Transcription</keyword>
<dbReference type="NCBIfam" id="NF009118">
    <property type="entry name" value="PRK12469.1"/>
    <property type="match status" value="1"/>
</dbReference>
<dbReference type="InterPro" id="IPR000394">
    <property type="entry name" value="RNA_pol_sigma_54"/>
</dbReference>
<evidence type="ECO:0000256" key="5">
    <source>
        <dbReference type="ARBA" id="ARBA00023015"/>
    </source>
</evidence>
<dbReference type="Pfam" id="PF04552">
    <property type="entry name" value="Sigma54_DBD"/>
    <property type="match status" value="1"/>
</dbReference>
<evidence type="ECO:0000313" key="14">
    <source>
        <dbReference type="Proteomes" id="UP001142610"/>
    </source>
</evidence>
<dbReference type="RefSeq" id="WP_256619720.1">
    <property type="nucleotide sequence ID" value="NZ_JANIBC010000008.1"/>
</dbReference>
<evidence type="ECO:0000256" key="9">
    <source>
        <dbReference type="PIRNR" id="PIRNR000774"/>
    </source>
</evidence>
<dbReference type="GO" id="GO:0016779">
    <property type="term" value="F:nucleotidyltransferase activity"/>
    <property type="evidence" value="ECO:0007669"/>
    <property type="project" value="UniProtKB-KW"/>
</dbReference>
<dbReference type="Pfam" id="PF00309">
    <property type="entry name" value="Sigma54_AID"/>
    <property type="match status" value="1"/>
</dbReference>
<keyword evidence="14" id="KW-1185">Reference proteome</keyword>
<dbReference type="PANTHER" id="PTHR32248">
    <property type="entry name" value="RNA POLYMERASE SIGMA-54 FACTOR"/>
    <property type="match status" value="1"/>
</dbReference>
<evidence type="ECO:0000256" key="6">
    <source>
        <dbReference type="ARBA" id="ARBA00023082"/>
    </source>
</evidence>
<dbReference type="Gene3D" id="1.10.10.60">
    <property type="entry name" value="Homeodomain-like"/>
    <property type="match status" value="1"/>
</dbReference>
<dbReference type="PIRSF" id="PIRSF000774">
    <property type="entry name" value="RpoN"/>
    <property type="match status" value="1"/>
</dbReference>
<dbReference type="PRINTS" id="PR00045">
    <property type="entry name" value="SIGMA54FCT"/>
</dbReference>
<comment type="similarity">
    <text evidence="1 9">Belongs to the sigma-54 factor family.</text>
</comment>
<evidence type="ECO:0000259" key="12">
    <source>
        <dbReference type="Pfam" id="PF04963"/>
    </source>
</evidence>
<keyword evidence="6 9" id="KW-0731">Sigma factor</keyword>
<dbReference type="EMBL" id="JANIBC010000008">
    <property type="protein sequence ID" value="MCQ8185829.1"/>
    <property type="molecule type" value="Genomic_DNA"/>
</dbReference>
<dbReference type="InterPro" id="IPR007046">
    <property type="entry name" value="RNA_pol_sigma_54_core-bd"/>
</dbReference>
<evidence type="ECO:0000256" key="8">
    <source>
        <dbReference type="ARBA" id="ARBA00023163"/>
    </source>
</evidence>
<protein>
    <recommendedName>
        <fullName evidence="9">RNA polymerase sigma-54 factor</fullName>
    </recommendedName>
</protein>
<evidence type="ECO:0000256" key="4">
    <source>
        <dbReference type="ARBA" id="ARBA00022695"/>
    </source>
</evidence>
<evidence type="ECO:0000313" key="13">
    <source>
        <dbReference type="EMBL" id="MCQ8185829.1"/>
    </source>
</evidence>
<sequence>MRMTGRLEARQTQQLAMTPQLQQAIKLLQLSNLELQEYVEERLLENPFLERGEAPEGEGATASADDKASDRAAESGPADGSDEPVLERRERIKENAGGAPTGDEDYDAAQHVSVEKSLRELLEEQLDLAVRDPMEAGIGRYLIDLIDEAGYLTATTTDIAEKLGCQETEVAAVLATIQGFEPTGVGARTLCECLTLQLEEEGALGEPMRLFLQNLALLGSHKIAELKKLTGMDDDDLREAVTAIKKLNPKPGLAYGADTVQVVVPDVYVSERADGSWRIELNSHTLPRVIANEDYYVELSGRKQSEDSKKFLQEQINDANWLVRSLDQRARTILKVASEIVSYQDGFFAEGVRHLRPLNLKTVADNIGMHESTVSRVTTGKYLHTPRGVLELKYFFTPGIPSADGETVYSAESVRHELQKLIDQEEPLSPLSDDQLVARLSNQGIAIARRTVAKYRASLGVPSSVERKRAAKRGI</sequence>
<dbReference type="PANTHER" id="PTHR32248:SF4">
    <property type="entry name" value="RNA POLYMERASE SIGMA-54 FACTOR"/>
    <property type="match status" value="1"/>
</dbReference>
<evidence type="ECO:0000259" key="11">
    <source>
        <dbReference type="Pfam" id="PF04552"/>
    </source>
</evidence>
<dbReference type="Pfam" id="PF04963">
    <property type="entry name" value="Sigma54_CBD"/>
    <property type="match status" value="1"/>
</dbReference>
<dbReference type="Gene3D" id="1.10.10.1330">
    <property type="entry name" value="RNA polymerase sigma-54 factor, core-binding domain"/>
    <property type="match status" value="1"/>
</dbReference>
<dbReference type="GO" id="GO:0000428">
    <property type="term" value="C:DNA-directed RNA polymerase complex"/>
    <property type="evidence" value="ECO:0007669"/>
    <property type="project" value="UniProtKB-KW"/>
</dbReference>
<dbReference type="GO" id="GO:0006352">
    <property type="term" value="P:DNA-templated transcription initiation"/>
    <property type="evidence" value="ECO:0007669"/>
    <property type="project" value="InterPro"/>
</dbReference>
<feature type="compositionally biased region" description="Basic and acidic residues" evidence="10">
    <location>
        <begin position="64"/>
        <end position="73"/>
    </location>
</feature>
<dbReference type="PROSITE" id="PS50044">
    <property type="entry name" value="SIGMA54_3"/>
    <property type="match status" value="1"/>
</dbReference>
<reference evidence="13" key="1">
    <citation type="submission" date="2022-07" db="EMBL/GenBank/DDBJ databases">
        <title>Parvularcula maris sp. nov., an algicidal bacterium isolated from seawater.</title>
        <authorList>
            <person name="Li F."/>
        </authorList>
    </citation>
    <scope>NUCLEOTIDE SEQUENCE</scope>
    <source>
        <strain evidence="13">BGMRC 0090</strain>
    </source>
</reference>
<keyword evidence="2 9" id="KW-0240">DNA-directed RNA polymerase</keyword>
<dbReference type="PROSITE" id="PS00717">
    <property type="entry name" value="SIGMA54_1"/>
    <property type="match status" value="1"/>
</dbReference>
<comment type="caution">
    <text evidence="13">The sequence shown here is derived from an EMBL/GenBank/DDBJ whole genome shotgun (WGS) entry which is preliminary data.</text>
</comment>
<dbReference type="NCBIfam" id="NF004596">
    <property type="entry name" value="PRK05932.1-3"/>
    <property type="match status" value="1"/>
</dbReference>
<dbReference type="GO" id="GO:0016987">
    <property type="term" value="F:sigma factor activity"/>
    <property type="evidence" value="ECO:0007669"/>
    <property type="project" value="UniProtKB-KW"/>
</dbReference>
<keyword evidence="4 9" id="KW-0548">Nucleotidyltransferase</keyword>
<accession>A0A9X2LAC5</accession>
<feature type="domain" description="RNA polymerase sigma factor 54 DNA-binding" evidence="11">
    <location>
        <begin position="310"/>
        <end position="469"/>
    </location>
</feature>
<feature type="domain" description="RNA polymerase sigma factor 54 core-binding" evidence="12">
    <location>
        <begin position="110"/>
        <end position="295"/>
    </location>
</feature>
<comment type="function">
    <text evidence="9">Sigma factors are initiation factors that promote the attachment of RNA polymerase to specific initiation sites and are then released.</text>
</comment>
<evidence type="ECO:0000256" key="7">
    <source>
        <dbReference type="ARBA" id="ARBA00023125"/>
    </source>
</evidence>
<feature type="region of interest" description="Disordered" evidence="10">
    <location>
        <begin position="49"/>
        <end position="87"/>
    </location>
</feature>
<keyword evidence="5 9" id="KW-0805">Transcription regulation</keyword>
<keyword evidence="3 9" id="KW-0808">Transferase</keyword>
<evidence type="ECO:0000256" key="2">
    <source>
        <dbReference type="ARBA" id="ARBA00022478"/>
    </source>
</evidence>
<dbReference type="GO" id="GO:0001216">
    <property type="term" value="F:DNA-binding transcription activator activity"/>
    <property type="evidence" value="ECO:0007669"/>
    <property type="project" value="InterPro"/>
</dbReference>
<evidence type="ECO:0000256" key="3">
    <source>
        <dbReference type="ARBA" id="ARBA00022679"/>
    </source>
</evidence>
<keyword evidence="7 9" id="KW-0238">DNA-binding</keyword>
<dbReference type="Proteomes" id="UP001142610">
    <property type="component" value="Unassembled WGS sequence"/>
</dbReference>
<evidence type="ECO:0000256" key="1">
    <source>
        <dbReference type="ARBA" id="ARBA00008798"/>
    </source>
</evidence>
<dbReference type="InterPro" id="IPR007634">
    <property type="entry name" value="RNA_pol_sigma_54_DNA-bd"/>
</dbReference>
<evidence type="ECO:0000256" key="10">
    <source>
        <dbReference type="SAM" id="MobiDB-lite"/>
    </source>
</evidence>
<organism evidence="13 14">
    <name type="scientific">Parvularcula maris</name>
    <dbReference type="NCBI Taxonomy" id="2965077"/>
    <lineage>
        <taxon>Bacteria</taxon>
        <taxon>Pseudomonadati</taxon>
        <taxon>Pseudomonadota</taxon>
        <taxon>Alphaproteobacteria</taxon>
        <taxon>Parvularculales</taxon>
        <taxon>Parvularculaceae</taxon>
        <taxon>Parvularcula</taxon>
    </lineage>
</organism>
<name>A0A9X2LAC5_9PROT</name>
<dbReference type="GO" id="GO:0003677">
    <property type="term" value="F:DNA binding"/>
    <property type="evidence" value="ECO:0007669"/>
    <property type="project" value="UniProtKB-KW"/>
</dbReference>
<proteinExistence type="inferred from homology"/>
<dbReference type="PROSITE" id="PS00718">
    <property type="entry name" value="SIGMA54_2"/>
    <property type="match status" value="1"/>
</dbReference>
<dbReference type="AlphaFoldDB" id="A0A9X2LAC5"/>